<dbReference type="Gene3D" id="1.10.357.10">
    <property type="entry name" value="Tetracycline Repressor, domain 2"/>
    <property type="match status" value="1"/>
</dbReference>
<dbReference type="RefSeq" id="WP_138044265.1">
    <property type="nucleotide sequence ID" value="NZ_VBZC01000006.1"/>
</dbReference>
<dbReference type="EMBL" id="VBZC01000006">
    <property type="protein sequence ID" value="TLS46897.1"/>
    <property type="molecule type" value="Genomic_DNA"/>
</dbReference>
<reference evidence="2 3" key="1">
    <citation type="submission" date="2019-05" db="EMBL/GenBank/DDBJ databases">
        <title>Streptomyces sp. NEAU-C151, a novel actinomycete isolated from soil.</title>
        <authorList>
            <person name="Han L."/>
            <person name="Jiang H."/>
        </authorList>
    </citation>
    <scope>NUCLEOTIDE SEQUENCE [LARGE SCALE GENOMIC DNA]</scope>
    <source>
        <strain evidence="2 3">NEAU-C151</strain>
    </source>
</reference>
<name>A0A5R9FSA3_9ACTN</name>
<proteinExistence type="predicted"/>
<protein>
    <submittedName>
        <fullName evidence="2">Uncharacterized protein</fullName>
    </submittedName>
</protein>
<feature type="region of interest" description="Disordered" evidence="1">
    <location>
        <begin position="50"/>
        <end position="84"/>
    </location>
</feature>
<sequence>MDAALHALDARTRDADLLAWHVDYRKLPAEAYPNLAATVDHIPPLDSPDSFALPRAPVAAPGRGDLAARRRQRTQTHLRGEPGHVLPPVEAVAEVLRRPVWCDMSHSILSID</sequence>
<evidence type="ECO:0000256" key="1">
    <source>
        <dbReference type="SAM" id="MobiDB-lite"/>
    </source>
</evidence>
<dbReference type="Proteomes" id="UP000305906">
    <property type="component" value="Unassembled WGS sequence"/>
</dbReference>
<evidence type="ECO:0000313" key="2">
    <source>
        <dbReference type="EMBL" id="TLS46897.1"/>
    </source>
</evidence>
<dbReference type="AlphaFoldDB" id="A0A5R9FSA3"/>
<comment type="caution">
    <text evidence="2">The sequence shown here is derived from an EMBL/GenBank/DDBJ whole genome shotgun (WGS) entry which is preliminary data.</text>
</comment>
<organism evidence="2 3">
    <name type="scientific">Streptomyces montanus</name>
    <dbReference type="NCBI Taxonomy" id="2580423"/>
    <lineage>
        <taxon>Bacteria</taxon>
        <taxon>Bacillati</taxon>
        <taxon>Actinomycetota</taxon>
        <taxon>Actinomycetes</taxon>
        <taxon>Kitasatosporales</taxon>
        <taxon>Streptomycetaceae</taxon>
        <taxon>Streptomyces</taxon>
    </lineage>
</organism>
<keyword evidence="3" id="KW-1185">Reference proteome</keyword>
<gene>
    <name evidence="2" type="ORF">FE633_07350</name>
</gene>
<accession>A0A5R9FSA3</accession>
<evidence type="ECO:0000313" key="3">
    <source>
        <dbReference type="Proteomes" id="UP000305906"/>
    </source>
</evidence>